<dbReference type="RefSeq" id="WP_192148786.1">
    <property type="nucleotide sequence ID" value="NZ_JACYXI010000008.1"/>
</dbReference>
<organism evidence="1 2">
    <name type="scientific">Roseibium litorale</name>
    <dbReference type="NCBI Taxonomy" id="2803841"/>
    <lineage>
        <taxon>Bacteria</taxon>
        <taxon>Pseudomonadati</taxon>
        <taxon>Pseudomonadota</taxon>
        <taxon>Alphaproteobacteria</taxon>
        <taxon>Hyphomicrobiales</taxon>
        <taxon>Stappiaceae</taxon>
        <taxon>Roseibium</taxon>
    </lineage>
</organism>
<dbReference type="Proteomes" id="UP000632063">
    <property type="component" value="Unassembled WGS sequence"/>
</dbReference>
<evidence type="ECO:0000313" key="1">
    <source>
        <dbReference type="EMBL" id="MBD8892661.1"/>
    </source>
</evidence>
<keyword evidence="2" id="KW-1185">Reference proteome</keyword>
<dbReference type="EMBL" id="JACYXI010000008">
    <property type="protein sequence ID" value="MBD8892661.1"/>
    <property type="molecule type" value="Genomic_DNA"/>
</dbReference>
<protein>
    <submittedName>
        <fullName evidence="1">Uncharacterized protein</fullName>
    </submittedName>
</protein>
<proteinExistence type="predicted"/>
<sequence length="54" mass="6214">MGQFDPFICRETARWTTDANDERLLRFYDSTSGQQNPGKLFYRLDGDALKPLAS</sequence>
<evidence type="ECO:0000313" key="2">
    <source>
        <dbReference type="Proteomes" id="UP000632063"/>
    </source>
</evidence>
<gene>
    <name evidence="1" type="ORF">IG616_14035</name>
</gene>
<reference evidence="2" key="1">
    <citation type="submission" date="2020-09" db="EMBL/GenBank/DDBJ databases">
        <title>The genome sequence of strain Labrenzia suaedae 4C16A.</title>
        <authorList>
            <person name="Liu Y."/>
        </authorList>
    </citation>
    <scope>NUCLEOTIDE SEQUENCE [LARGE SCALE GENOMIC DNA]</scope>
    <source>
        <strain evidence="2">4C16A</strain>
    </source>
</reference>
<reference evidence="1 2" key="2">
    <citation type="journal article" date="2021" name="Int. J. Syst. Evol. Microbiol.">
        <title>Roseibium litorale sp. nov., isolated from a tidal flat sediment and proposal for the reclassification of Labrenzia polysiphoniae as Roseibium polysiphoniae comb. nov.</title>
        <authorList>
            <person name="Liu Y."/>
            <person name="Pei T."/>
            <person name="Du J."/>
            <person name="Chao M."/>
            <person name="Deng M.R."/>
            <person name="Zhu H."/>
        </authorList>
    </citation>
    <scope>NUCLEOTIDE SEQUENCE [LARGE SCALE GENOMIC DNA]</scope>
    <source>
        <strain evidence="1 2">4C16A</strain>
    </source>
</reference>
<accession>A0ABR9CQX4</accession>
<name>A0ABR9CQX4_9HYPH</name>
<comment type="caution">
    <text evidence="1">The sequence shown here is derived from an EMBL/GenBank/DDBJ whole genome shotgun (WGS) entry which is preliminary data.</text>
</comment>